<sequence>MAGRYRVTVNGWWCRAQSKDDALQGDGKGDEVFISVNTKTFDKDGTLVGIGLDSDSEVMGDTWRLPNRVKAGQADGPNGMGGILSGDRFPATLEPWNTQGRLNSSRVPPYVIWEGDVTDDRATFLTPTIWEWDPGNATYDAFIDWLLKTDNTYGQRAKEIFGGIWPVAKPVFDAVSLGIQTVGSLSGIWTLFGTAASRPIGIKRDPANADNDAYTFNAQTIALTSDTAELLSSWNQNGLGQGIMELKYADDPYLKGVYSIFVQVQKIGGVGVPDVKLQPGWRWCSACQGLFFGELQADSACPAGGPHTPQSTSHSGMYSIPLYAEPSEQRQEGWAWCNKCQGLFWGNAVAQSSCPEGGTHTHPDLSGSGRYSLFHNATGSPARQDDWRWCSACQGLFFNGGNSQQGSVCPAGGPHRPVEATRSGNYSLPHRPAA</sequence>
<name>A0ABS3SGQ8_9CELL</name>
<dbReference type="Proteomes" id="UP000678317">
    <property type="component" value="Unassembled WGS sequence"/>
</dbReference>
<keyword evidence="3" id="KW-1185">Reference proteome</keyword>
<organism evidence="2 3">
    <name type="scientific">Cellulomonas fengjieae</name>
    <dbReference type="NCBI Taxonomy" id="2819978"/>
    <lineage>
        <taxon>Bacteria</taxon>
        <taxon>Bacillati</taxon>
        <taxon>Actinomycetota</taxon>
        <taxon>Actinomycetes</taxon>
        <taxon>Micrococcales</taxon>
        <taxon>Cellulomonadaceae</taxon>
        <taxon>Cellulomonas</taxon>
    </lineage>
</organism>
<feature type="region of interest" description="Disordered" evidence="1">
    <location>
        <begin position="406"/>
        <end position="434"/>
    </location>
</feature>
<accession>A0ABS3SGQ8</accession>
<evidence type="ECO:0000313" key="2">
    <source>
        <dbReference type="EMBL" id="MBO3084689.1"/>
    </source>
</evidence>
<dbReference type="RefSeq" id="WP_208289360.1">
    <property type="nucleotide sequence ID" value="NZ_CP074404.1"/>
</dbReference>
<reference evidence="2 3" key="1">
    <citation type="submission" date="2021-03" db="EMBL/GenBank/DDBJ databases">
        <title>novel species in genus Cellulomonas.</title>
        <authorList>
            <person name="Zhang G."/>
        </authorList>
    </citation>
    <scope>NUCLEOTIDE SEQUENCE [LARGE SCALE GENOMIC DNA]</scope>
    <source>
        <strain evidence="3">zg-ZUI188</strain>
    </source>
</reference>
<evidence type="ECO:0000256" key="1">
    <source>
        <dbReference type="SAM" id="MobiDB-lite"/>
    </source>
</evidence>
<protein>
    <submittedName>
        <fullName evidence="2">Uncharacterized protein</fullName>
    </submittedName>
</protein>
<gene>
    <name evidence="2" type="ORF">J4035_08565</name>
</gene>
<dbReference type="EMBL" id="JAGFBM010000003">
    <property type="protein sequence ID" value="MBO3084689.1"/>
    <property type="molecule type" value="Genomic_DNA"/>
</dbReference>
<evidence type="ECO:0000313" key="3">
    <source>
        <dbReference type="Proteomes" id="UP000678317"/>
    </source>
</evidence>
<comment type="caution">
    <text evidence="2">The sequence shown here is derived from an EMBL/GenBank/DDBJ whole genome shotgun (WGS) entry which is preliminary data.</text>
</comment>
<proteinExistence type="predicted"/>